<feature type="compositionally biased region" description="Low complexity" evidence="1">
    <location>
        <begin position="511"/>
        <end position="526"/>
    </location>
</feature>
<feature type="compositionally biased region" description="Basic and acidic residues" evidence="1">
    <location>
        <begin position="432"/>
        <end position="470"/>
    </location>
</feature>
<accession>A0ABQ7G6X4</accession>
<dbReference type="EMBL" id="MU070055">
    <property type="protein sequence ID" value="KAF5830335.1"/>
    <property type="molecule type" value="Genomic_DNA"/>
</dbReference>
<feature type="region of interest" description="Disordered" evidence="1">
    <location>
        <begin position="417"/>
        <end position="571"/>
    </location>
</feature>
<feature type="compositionally biased region" description="Low complexity" evidence="1">
    <location>
        <begin position="68"/>
        <end position="82"/>
    </location>
</feature>
<feature type="compositionally biased region" description="Polar residues" evidence="1">
    <location>
        <begin position="312"/>
        <end position="345"/>
    </location>
</feature>
<feature type="compositionally biased region" description="Acidic residues" evidence="1">
    <location>
        <begin position="185"/>
        <end position="198"/>
    </location>
</feature>
<evidence type="ECO:0000313" key="2">
    <source>
        <dbReference type="EMBL" id="KAF5830335.1"/>
    </source>
</evidence>
<dbReference type="Proteomes" id="UP000815325">
    <property type="component" value="Unassembled WGS sequence"/>
</dbReference>
<proteinExistence type="predicted"/>
<protein>
    <submittedName>
        <fullName evidence="2">Uncharacterized protein</fullName>
    </submittedName>
</protein>
<organism evidence="2 3">
    <name type="scientific">Dunaliella salina</name>
    <name type="common">Green alga</name>
    <name type="synonym">Protococcus salinus</name>
    <dbReference type="NCBI Taxonomy" id="3046"/>
    <lineage>
        <taxon>Eukaryota</taxon>
        <taxon>Viridiplantae</taxon>
        <taxon>Chlorophyta</taxon>
        <taxon>core chlorophytes</taxon>
        <taxon>Chlorophyceae</taxon>
        <taxon>CS clade</taxon>
        <taxon>Chlamydomonadales</taxon>
        <taxon>Dunaliellaceae</taxon>
        <taxon>Dunaliella</taxon>
    </lineage>
</organism>
<sequence>MAVQACGTNAAAAQPTDAAHAEPHPEPPHRACSVHESHQLQHPQAPQLPTRPRMKPASRQTQPLACAPPETAHQQTQHPQTQVLHLYASSPERSKSQSLRSPDAPRSHTQQPRDELQANGAAALQPSTLPPVITSETRCSPLQPPLLKKREFEAEEVESVYGSAASSPAESKAASRAGSKVASDGELEEGELQVLEEDGTWRAVLEVGADARKGGTQGIAYKCDEGDGEEGVMATNAKQQQNQNQHYCHQQQQRQQQRCQGQQQKRRSQLGQQQQQQQYKREGGSEEEEQQAEKEGERGLLEEGEVLPTPAKTGSSPPSKPNGVTNKTACSTHTGSGTQAGNMGSASVPVPGGSLPGHGCQRAGVQQDKNEREVIVISDSEDDQEADKASGAHVADTSVHLAPAHICCRELMVSEEDLEAEGRCPPSAAQRGPEDDTLRGQRGHDQEWKQQRALAREGSVHKEWQQRHQEEEDDREDFHVISSKGSREGSKGSKDLNAMSMKDVSSKGATQPLKQRLQKQLRQQHLQQEDLADEWDSEEGECVPVVPTTESQRNKKGSKGRVGGKQEKEVEELQLQLQQLKQQRQEQQEQLEWLQQQQASTVLPAASSQQRGGRECKDTCSGSSGGPTAVEESRFLVPDTNVLMHRCVV</sequence>
<gene>
    <name evidence="2" type="ORF">DUNSADRAFT_14746</name>
</gene>
<feature type="compositionally biased region" description="Basic and acidic residues" evidence="1">
    <location>
        <begin position="19"/>
        <end position="39"/>
    </location>
</feature>
<name>A0ABQ7G6X4_DUNSA</name>
<reference evidence="2" key="1">
    <citation type="submission" date="2017-08" db="EMBL/GenBank/DDBJ databases">
        <authorList>
            <person name="Polle J.E."/>
            <person name="Barry K."/>
            <person name="Cushman J."/>
            <person name="Schmutz J."/>
            <person name="Tran D."/>
            <person name="Hathwaick L.T."/>
            <person name="Yim W.C."/>
            <person name="Jenkins J."/>
            <person name="Mckie-Krisberg Z.M."/>
            <person name="Prochnik S."/>
            <person name="Lindquist E."/>
            <person name="Dockter R.B."/>
            <person name="Adam C."/>
            <person name="Molina H."/>
            <person name="Bunkerborg J."/>
            <person name="Jin E."/>
            <person name="Buchheim M."/>
            <person name="Magnuson J."/>
        </authorList>
    </citation>
    <scope>NUCLEOTIDE SEQUENCE</scope>
    <source>
        <strain evidence="2">CCAP 19/18</strain>
    </source>
</reference>
<feature type="region of interest" description="Disordered" evidence="1">
    <location>
        <begin position="1"/>
        <end position="371"/>
    </location>
</feature>
<feature type="compositionally biased region" description="Basic and acidic residues" evidence="1">
    <location>
        <begin position="485"/>
        <end position="494"/>
    </location>
</feature>
<evidence type="ECO:0000256" key="1">
    <source>
        <dbReference type="SAM" id="MobiDB-lite"/>
    </source>
</evidence>
<feature type="compositionally biased region" description="Basic and acidic residues" evidence="1">
    <location>
        <begin position="103"/>
        <end position="116"/>
    </location>
</feature>
<evidence type="ECO:0000313" key="3">
    <source>
        <dbReference type="Proteomes" id="UP000815325"/>
    </source>
</evidence>
<feature type="compositionally biased region" description="Low complexity" evidence="1">
    <location>
        <begin position="163"/>
        <end position="177"/>
    </location>
</feature>
<feature type="compositionally biased region" description="Acidic residues" evidence="1">
    <location>
        <begin position="530"/>
        <end position="541"/>
    </location>
</feature>
<keyword evidence="3" id="KW-1185">Reference proteome</keyword>
<feature type="region of interest" description="Disordered" evidence="1">
    <location>
        <begin position="604"/>
        <end position="627"/>
    </location>
</feature>
<feature type="compositionally biased region" description="Basic and acidic residues" evidence="1">
    <location>
        <begin position="291"/>
        <end position="301"/>
    </location>
</feature>
<feature type="compositionally biased region" description="Low complexity" evidence="1">
    <location>
        <begin position="239"/>
        <end position="278"/>
    </location>
</feature>
<comment type="caution">
    <text evidence="2">The sequence shown here is derived from an EMBL/GenBank/DDBJ whole genome shotgun (WGS) entry which is preliminary data.</text>
</comment>